<evidence type="ECO:0000313" key="2">
    <source>
        <dbReference type="EMBL" id="HHF57935.1"/>
    </source>
</evidence>
<accession>A0A7C5I310</accession>
<proteinExistence type="predicted"/>
<dbReference type="EMBL" id="DRTV01000062">
    <property type="protein sequence ID" value="HHF57935.1"/>
    <property type="molecule type" value="Genomic_DNA"/>
</dbReference>
<feature type="signal peptide" evidence="1">
    <location>
        <begin position="1"/>
        <end position="25"/>
    </location>
</feature>
<name>A0A7C5I310_UNCW3</name>
<dbReference type="AlphaFoldDB" id="A0A7C5I310"/>
<protein>
    <submittedName>
        <fullName evidence="2">Uncharacterized protein</fullName>
    </submittedName>
</protein>
<sequence>MGNINRYISAYIVITVLTFISNSFAQQDPIEEKEVVQEKAQFKIENVQKPGLFTLPDAFAPVNSVMEEKEKKLFLLISDISEGFFKDAVKLNNPYIRKPVAGSMFVNSIQLRIRKPRYKPVSWKLFIISPEMDTIKIFEGKGKIPDKIVWDGRTPSGVLKLLTPYSVLLIYRDEYGRMRRVYQGDIMVTGFKFEKDGEYFAIFAVDSMFEKGSDKLNNRGRIVIEEMANLIKENYREELKILLRAPTGFLYAKRKDVIEKEFRKRLPYHEGKASVVQEFIGREEIPTLGIGVR</sequence>
<dbReference type="Proteomes" id="UP000886014">
    <property type="component" value="Unassembled WGS sequence"/>
</dbReference>
<gene>
    <name evidence="2" type="ORF">ENL41_00750</name>
</gene>
<evidence type="ECO:0000256" key="1">
    <source>
        <dbReference type="SAM" id="SignalP"/>
    </source>
</evidence>
<keyword evidence="1" id="KW-0732">Signal</keyword>
<reference evidence="2" key="1">
    <citation type="journal article" date="2020" name="mSystems">
        <title>Genome- and Community-Level Interaction Insights into Carbon Utilization and Element Cycling Functions of Hydrothermarchaeota in Hydrothermal Sediment.</title>
        <authorList>
            <person name="Zhou Z."/>
            <person name="Liu Y."/>
            <person name="Xu W."/>
            <person name="Pan J."/>
            <person name="Luo Z.H."/>
            <person name="Li M."/>
        </authorList>
    </citation>
    <scope>NUCLEOTIDE SEQUENCE [LARGE SCALE GENOMIC DNA]</scope>
    <source>
        <strain evidence="2">HyVt-94</strain>
    </source>
</reference>
<organism evidence="2">
    <name type="scientific">candidate division WOR-3 bacterium</name>
    <dbReference type="NCBI Taxonomy" id="2052148"/>
    <lineage>
        <taxon>Bacteria</taxon>
        <taxon>Bacteria division WOR-3</taxon>
    </lineage>
</organism>
<comment type="caution">
    <text evidence="2">The sequence shown here is derived from an EMBL/GenBank/DDBJ whole genome shotgun (WGS) entry which is preliminary data.</text>
</comment>
<feature type="chain" id="PRO_5027573164" evidence="1">
    <location>
        <begin position="26"/>
        <end position="293"/>
    </location>
</feature>